<dbReference type="InterPro" id="IPR027417">
    <property type="entry name" value="P-loop_NTPase"/>
</dbReference>
<dbReference type="PANTHER" id="PTHR30121:SF12">
    <property type="entry name" value="TYPE IV SECRETION SYSTEM PROTEIN CAGE"/>
    <property type="match status" value="1"/>
</dbReference>
<gene>
    <name evidence="7" type="ORF">FZ040_12120</name>
</gene>
<reference evidence="7 8" key="1">
    <citation type="submission" date="2019-08" db="EMBL/GenBank/DDBJ databases">
        <title>Selenomonas sp. mPRGC5 and Selenomonas sp. mPRGC8 isolated from ruminal fluid of dairy goat (Capra hircus).</title>
        <authorList>
            <person name="Poothong S."/>
            <person name="Nuengjamnong C."/>
            <person name="Tanasupawat S."/>
        </authorList>
    </citation>
    <scope>NUCLEOTIDE SEQUENCE [LARGE SCALE GENOMIC DNA]</scope>
    <source>
        <strain evidence="8">mPRGC5</strain>
    </source>
</reference>
<feature type="domain" description="CagE TrbE VirB component of type IV transporter system central" evidence="5">
    <location>
        <begin position="188"/>
        <end position="397"/>
    </location>
</feature>
<evidence type="ECO:0000256" key="4">
    <source>
        <dbReference type="SAM" id="Coils"/>
    </source>
</evidence>
<comment type="caution">
    <text evidence="7">The sequence shown here is derived from an EMBL/GenBank/DDBJ whole genome shotgun (WGS) entry which is preliminary data.</text>
</comment>
<comment type="similarity">
    <text evidence="1">Belongs to the TrbE/VirB4 family.</text>
</comment>
<name>A0A5D6VXI1_9FIRM</name>
<dbReference type="Pfam" id="PF03135">
    <property type="entry name" value="CagE_TrbE_VirB"/>
    <property type="match status" value="1"/>
</dbReference>
<sequence length="824" mass="94425">MYRLDLFKRNKKCLKDVMPFARIIEFSPSAGNPKLAVTIGKDGSFMTTWRYRGPDLDSAVTEEMAIITRILQEAIGSVKTGWVMHFEAQRTPSTSYPEDNYFPDPITKGIDMERKYLFAGGNYFESTFYNTLYWMPPKDSQERIREMMVEGREHRDVDAEDSLNFFYEAVMKIYQIFKSLRIPTEFLDKHETLTYLHSTISADNRKLTMPEKPMLLDQMMFYDTPLYGGIEPRLGRKHIRVITPIDFGTDTAFGYFDALNQMNFPYRWTTRCVCMSKSDVLEELESIKRKWKGKLQSILSLLTHRQNNVENNNETVEAKLQDVKDAINAVEADTISYVYYTTSVVVMDEDREVVEERAKTVRQVFVNLGMKQTVIEDVNALDAWFGSIPGMLSHNVRRPLISTGNMVHMMPLSDIWAGHARNKHLGGPALLYTQTTGNTPFRLNLHVGDVGHSLVVGPTGAGKSVLLNCLEASFRKYKDSQVIIFDKGSSSKVLTTGVGGKFYDLGSESGELSFQPLAHIDDDNERQWAQEWLCDFLRQENMEITPEIKGIIRDALGALSGMAQEFRTISGFVGYLQDFKLKEAFSPLALADSKGNQGEYGAIFDSDTDNLEIGSWQTFEMEKLMGSKMIVGPALMYIFHRIEQSLTGAPTLIVLDECWVFFDNPMFAEKIREWLKVLRKYNASVVFATQSLVDITKSPLLDTILTNCHSRIFLPNTHALEEGQKKTYETFGLNQRQIEIIAAATPKRQYYYDSPEGSRLFDLALEYCPFTLSYVAVDKKALNRMNEILTEYGREEFNHRWLLENRVDYPEEKSREDIIYGIEF</sequence>
<feature type="domain" description="TraG P-loop" evidence="6">
    <location>
        <begin position="619"/>
        <end position="742"/>
    </location>
</feature>
<dbReference type="SUPFAM" id="SSF52540">
    <property type="entry name" value="P-loop containing nucleoside triphosphate hydrolases"/>
    <property type="match status" value="1"/>
</dbReference>
<dbReference type="RefSeq" id="WP_149172231.1">
    <property type="nucleotide sequence ID" value="NZ_VTOY01000016.1"/>
</dbReference>
<dbReference type="OrthoDB" id="9816422at2"/>
<dbReference type="Gene3D" id="3.40.50.300">
    <property type="entry name" value="P-loop containing nucleotide triphosphate hydrolases"/>
    <property type="match status" value="2"/>
</dbReference>
<keyword evidence="4" id="KW-0175">Coiled coil</keyword>
<dbReference type="InterPro" id="IPR018145">
    <property type="entry name" value="CagE_TrbE_VirB_cntrl_dom"/>
</dbReference>
<evidence type="ECO:0000259" key="5">
    <source>
        <dbReference type="Pfam" id="PF03135"/>
    </source>
</evidence>
<keyword evidence="2" id="KW-0547">Nucleotide-binding</keyword>
<accession>A0A5D6VXI1</accession>
<dbReference type="InterPro" id="IPR043964">
    <property type="entry name" value="P-loop_TraG"/>
</dbReference>
<keyword evidence="3" id="KW-0067">ATP-binding</keyword>
<keyword evidence="8" id="KW-1185">Reference proteome</keyword>
<dbReference type="EMBL" id="VTOY01000016">
    <property type="protein sequence ID" value="TYZ20187.1"/>
    <property type="molecule type" value="Genomic_DNA"/>
</dbReference>
<evidence type="ECO:0000313" key="8">
    <source>
        <dbReference type="Proteomes" id="UP000323646"/>
    </source>
</evidence>
<evidence type="ECO:0000313" key="7">
    <source>
        <dbReference type="EMBL" id="TYZ20187.1"/>
    </source>
</evidence>
<evidence type="ECO:0000259" key="6">
    <source>
        <dbReference type="Pfam" id="PF19044"/>
    </source>
</evidence>
<dbReference type="Pfam" id="PF19044">
    <property type="entry name" value="P-loop_TraG"/>
    <property type="match status" value="1"/>
</dbReference>
<dbReference type="InterPro" id="IPR051162">
    <property type="entry name" value="T4SS_component"/>
</dbReference>
<proteinExistence type="inferred from homology"/>
<protein>
    <submittedName>
        <fullName evidence="7">Conjugal transfer protein TrbE</fullName>
    </submittedName>
</protein>
<evidence type="ECO:0000256" key="3">
    <source>
        <dbReference type="ARBA" id="ARBA00022840"/>
    </source>
</evidence>
<dbReference type="GO" id="GO:0005524">
    <property type="term" value="F:ATP binding"/>
    <property type="evidence" value="ECO:0007669"/>
    <property type="project" value="UniProtKB-KW"/>
</dbReference>
<evidence type="ECO:0000256" key="2">
    <source>
        <dbReference type="ARBA" id="ARBA00022741"/>
    </source>
</evidence>
<dbReference type="AlphaFoldDB" id="A0A5D6VXI1"/>
<feature type="coiled-coil region" evidence="4">
    <location>
        <begin position="306"/>
        <end position="333"/>
    </location>
</feature>
<dbReference type="Proteomes" id="UP000323646">
    <property type="component" value="Unassembled WGS sequence"/>
</dbReference>
<organism evidence="7 8">
    <name type="scientific">Selenomonas ruminis</name>
    <dbReference type="NCBI Taxonomy" id="2593411"/>
    <lineage>
        <taxon>Bacteria</taxon>
        <taxon>Bacillati</taxon>
        <taxon>Bacillota</taxon>
        <taxon>Negativicutes</taxon>
        <taxon>Selenomonadales</taxon>
        <taxon>Selenomonadaceae</taxon>
        <taxon>Selenomonas</taxon>
    </lineage>
</organism>
<evidence type="ECO:0000256" key="1">
    <source>
        <dbReference type="ARBA" id="ARBA00006512"/>
    </source>
</evidence>
<dbReference type="CDD" id="cd01127">
    <property type="entry name" value="TrwB_TraG_TraD_VirD4"/>
    <property type="match status" value="1"/>
</dbReference>
<dbReference type="PANTHER" id="PTHR30121">
    <property type="entry name" value="UNCHARACTERIZED PROTEIN YJGR-RELATED"/>
    <property type="match status" value="1"/>
</dbReference>